<keyword evidence="1" id="KW-1133">Transmembrane helix</keyword>
<comment type="caution">
    <text evidence="3">The sequence shown here is derived from an EMBL/GenBank/DDBJ whole genome shotgun (WGS) entry which is preliminary data.</text>
</comment>
<sequence>MVSRRTISLRKTIAPAIVLFAFGGATFMLLAQEFLPASLSQWRSEHMGATFTRARFGAGVDGSHQNSFGHAYVDNVQPLPIHGPPIPPPLQLDYDSDSQSQKQPYEFPADILPVKTDVDKQAYSWIEHNQIAMRELFSCMGAGTCKENQTNVVLLASYRFEMLLEGHIGGEEMWARSTVLALKNLGYTYLYTYSPDLFGAVAFYRLFPDLVKMVIMEGEESEVCFGNERCVLGYKNPYGIPAWKIFAFSFWTGEGHPLGRKWTLSPEPYALEHSWYSNNTYLGYSVEPGCKTVPYVPASERPKQMYILAKHLKYFVAEENAWPLSFYDEVSTETGARFLLGADGYEPAGFPKSIENVGLMPNSEFYRVLANSSLLIGIGLPWTSPTPYDALCLGVPFINPILGWDKADPTNRDKWQTQQGLLKMYDPPYVYNVFRDDQEGFKKAIKDALSTPIERQVWSRSVIRGLDCARSFILERMKMGAIEERLGSILSHDWRSEGEAELKHRMETGEGEWFTV</sequence>
<feature type="domain" description="Glycosyltransferase family 18 catalytic" evidence="2">
    <location>
        <begin position="207"/>
        <end position="455"/>
    </location>
</feature>
<reference evidence="3" key="1">
    <citation type="submission" date="2023-11" db="EMBL/GenBank/DDBJ databases">
        <authorList>
            <person name="De Vega J J."/>
            <person name="De Vega J J."/>
        </authorList>
    </citation>
    <scope>NUCLEOTIDE SEQUENCE</scope>
</reference>
<keyword evidence="1" id="KW-0472">Membrane</keyword>
<evidence type="ECO:0000313" key="4">
    <source>
        <dbReference type="Proteomes" id="UP001295794"/>
    </source>
</evidence>
<evidence type="ECO:0000259" key="2">
    <source>
        <dbReference type="Pfam" id="PF15024"/>
    </source>
</evidence>
<evidence type="ECO:0000313" key="3">
    <source>
        <dbReference type="EMBL" id="CAK5274620.1"/>
    </source>
</evidence>
<dbReference type="GO" id="GO:0030144">
    <property type="term" value="F:alpha-1,6-mannosylglycoprotein 6-beta-N-acetylglucosaminyltransferase activity"/>
    <property type="evidence" value="ECO:0007669"/>
    <property type="project" value="InterPro"/>
</dbReference>
<keyword evidence="1" id="KW-0812">Transmembrane</keyword>
<dbReference type="InterPro" id="IPR026116">
    <property type="entry name" value="GT18_cat"/>
</dbReference>
<keyword evidence="4" id="KW-1185">Reference proteome</keyword>
<name>A0AAD2HG92_9AGAR</name>
<dbReference type="Pfam" id="PF15024">
    <property type="entry name" value="Glyco_transf_18"/>
    <property type="match status" value="1"/>
</dbReference>
<accession>A0AAD2HG92</accession>
<proteinExistence type="predicted"/>
<organism evidence="3 4">
    <name type="scientific">Mycena citricolor</name>
    <dbReference type="NCBI Taxonomy" id="2018698"/>
    <lineage>
        <taxon>Eukaryota</taxon>
        <taxon>Fungi</taxon>
        <taxon>Dikarya</taxon>
        <taxon>Basidiomycota</taxon>
        <taxon>Agaricomycotina</taxon>
        <taxon>Agaricomycetes</taxon>
        <taxon>Agaricomycetidae</taxon>
        <taxon>Agaricales</taxon>
        <taxon>Marasmiineae</taxon>
        <taxon>Mycenaceae</taxon>
        <taxon>Mycena</taxon>
    </lineage>
</organism>
<gene>
    <name evidence="3" type="ORF">MYCIT1_LOCUS21884</name>
</gene>
<dbReference type="EMBL" id="CAVNYO010000403">
    <property type="protein sequence ID" value="CAK5274620.1"/>
    <property type="molecule type" value="Genomic_DNA"/>
</dbReference>
<feature type="transmembrane region" description="Helical" evidence="1">
    <location>
        <begin position="12"/>
        <end position="31"/>
    </location>
</feature>
<dbReference type="Proteomes" id="UP001295794">
    <property type="component" value="Unassembled WGS sequence"/>
</dbReference>
<dbReference type="AlphaFoldDB" id="A0AAD2HG92"/>
<protein>
    <recommendedName>
        <fullName evidence="2">Glycosyltransferase family 18 catalytic domain-containing protein</fullName>
    </recommendedName>
</protein>
<evidence type="ECO:0000256" key="1">
    <source>
        <dbReference type="SAM" id="Phobius"/>
    </source>
</evidence>